<comment type="caution">
    <text evidence="1">The sequence shown here is derived from an EMBL/GenBank/DDBJ whole genome shotgun (WGS) entry which is preliminary data.</text>
</comment>
<protein>
    <submittedName>
        <fullName evidence="1">Uncharacterized protein</fullName>
    </submittedName>
</protein>
<evidence type="ECO:0000313" key="1">
    <source>
        <dbReference type="EMBL" id="TGO64634.1"/>
    </source>
</evidence>
<dbReference type="AlphaFoldDB" id="A0A4Z1IVB0"/>
<dbReference type="EMBL" id="PQXN01000006">
    <property type="protein sequence ID" value="TGO64634.1"/>
    <property type="molecule type" value="Genomic_DNA"/>
</dbReference>
<sequence>MEVKKFGNISALDESDSKLRFFLAVFRKRTSAGAINKFDQVTSKNQRIQLVQKIKIKTANMKRTTMSCNLESSFEASRNSYNGGRGTYNGGRGNYNDPIQTDCNPSTHRDCFESCDHLERYKSFQKFIKPLHEVRYKLDCEERDLEREHERVNRLYTRSLNEFTGSSIKFSPPKRRNSIRSDCRPLHPFNLCVCCDCFLDLVAHYLESVIEMEFKQTYVYIFKIEHQELVERTLALRWEIDNNQVNADELADMLDAEDRKGKRDRIHRKRLY</sequence>
<dbReference type="OrthoDB" id="3545306at2759"/>
<organism evidence="1 2">
    <name type="scientific">Botryotinia convoluta</name>
    <dbReference type="NCBI Taxonomy" id="54673"/>
    <lineage>
        <taxon>Eukaryota</taxon>
        <taxon>Fungi</taxon>
        <taxon>Dikarya</taxon>
        <taxon>Ascomycota</taxon>
        <taxon>Pezizomycotina</taxon>
        <taxon>Leotiomycetes</taxon>
        <taxon>Helotiales</taxon>
        <taxon>Sclerotiniaceae</taxon>
        <taxon>Botryotinia</taxon>
    </lineage>
</organism>
<evidence type="ECO:0000313" key="2">
    <source>
        <dbReference type="Proteomes" id="UP000297527"/>
    </source>
</evidence>
<name>A0A4Z1IVB0_9HELO</name>
<reference evidence="1 2" key="1">
    <citation type="submission" date="2017-12" db="EMBL/GenBank/DDBJ databases">
        <title>Comparative genomics of Botrytis spp.</title>
        <authorList>
            <person name="Valero-Jimenez C.A."/>
            <person name="Tapia P."/>
            <person name="Veloso J."/>
            <person name="Silva-Moreno E."/>
            <person name="Staats M."/>
            <person name="Valdes J.H."/>
            <person name="Van Kan J.A.L."/>
        </authorList>
    </citation>
    <scope>NUCLEOTIDE SEQUENCE [LARGE SCALE GENOMIC DNA]</scope>
    <source>
        <strain evidence="1 2">MUCL11595</strain>
    </source>
</reference>
<proteinExistence type="predicted"/>
<keyword evidence="2" id="KW-1185">Reference proteome</keyword>
<gene>
    <name evidence="1" type="ORF">BCON_0006g00360</name>
</gene>
<accession>A0A4Z1IVB0</accession>
<dbReference type="Proteomes" id="UP000297527">
    <property type="component" value="Unassembled WGS sequence"/>
</dbReference>